<proteinExistence type="predicted"/>
<keyword evidence="1 2" id="KW-0732">Signal</keyword>
<evidence type="ECO:0000256" key="2">
    <source>
        <dbReference type="SAM" id="SignalP"/>
    </source>
</evidence>
<dbReference type="RefSeq" id="WP_093329971.1">
    <property type="nucleotide sequence ID" value="NZ_FOHK01000009.1"/>
</dbReference>
<dbReference type="Gene3D" id="3.30.1450.10">
    <property type="match status" value="1"/>
</dbReference>
<organism evidence="3 4">
    <name type="scientific">Thalassotalea agarivorans</name>
    <name type="common">Thalassomonas agarivorans</name>
    <dbReference type="NCBI Taxonomy" id="349064"/>
    <lineage>
        <taxon>Bacteria</taxon>
        <taxon>Pseudomonadati</taxon>
        <taxon>Pseudomonadota</taxon>
        <taxon>Gammaproteobacteria</taxon>
        <taxon>Alteromonadales</taxon>
        <taxon>Colwelliaceae</taxon>
        <taxon>Thalassotalea</taxon>
    </lineage>
</organism>
<dbReference type="EMBL" id="FOHK01000009">
    <property type="protein sequence ID" value="SET56910.1"/>
    <property type="molecule type" value="Genomic_DNA"/>
</dbReference>
<sequence>MKKSLIALVLVAPLALSTTGCVFAVGTGSDKEYSNSDFERIQDNNREKLARVAVNDSLDSVMKLFGTPNFNEVYQKDGESIQVLYYRTHRKHKDGLTTKDECTPLIFKQGKLVAWGETAYKMM</sequence>
<reference evidence="3 4" key="1">
    <citation type="submission" date="2016-10" db="EMBL/GenBank/DDBJ databases">
        <authorList>
            <person name="de Groot N.N."/>
        </authorList>
    </citation>
    <scope>NUCLEOTIDE SEQUENCE [LARGE SCALE GENOMIC DNA]</scope>
    <source>
        <strain evidence="3 4">DSM 19706</strain>
    </source>
</reference>
<dbReference type="InterPro" id="IPR021534">
    <property type="entry name" value="DUF3192"/>
</dbReference>
<name>A0A1I0FFX9_THASX</name>
<evidence type="ECO:0000313" key="4">
    <source>
        <dbReference type="Proteomes" id="UP000199308"/>
    </source>
</evidence>
<dbReference type="STRING" id="349064.SAMN05660429_02111"/>
<feature type="chain" id="PRO_5011646366" description="DUF3192 domain-containing protein" evidence="2">
    <location>
        <begin position="25"/>
        <end position="123"/>
    </location>
</feature>
<evidence type="ECO:0000256" key="1">
    <source>
        <dbReference type="ARBA" id="ARBA00022729"/>
    </source>
</evidence>
<dbReference type="PROSITE" id="PS51257">
    <property type="entry name" value="PROKAR_LIPOPROTEIN"/>
    <property type="match status" value="1"/>
</dbReference>
<evidence type="ECO:0008006" key="5">
    <source>
        <dbReference type="Google" id="ProtNLM"/>
    </source>
</evidence>
<protein>
    <recommendedName>
        <fullName evidence="5">DUF3192 domain-containing protein</fullName>
    </recommendedName>
</protein>
<dbReference type="OrthoDB" id="6399368at2"/>
<keyword evidence="4" id="KW-1185">Reference proteome</keyword>
<accession>A0A1I0FFX9</accession>
<dbReference type="AlphaFoldDB" id="A0A1I0FFX9"/>
<dbReference type="InterPro" id="IPR037873">
    <property type="entry name" value="BamE-like"/>
</dbReference>
<dbReference type="Pfam" id="PF11399">
    <property type="entry name" value="DUF3192"/>
    <property type="match status" value="1"/>
</dbReference>
<evidence type="ECO:0000313" key="3">
    <source>
        <dbReference type="EMBL" id="SET56910.1"/>
    </source>
</evidence>
<dbReference type="Proteomes" id="UP000199308">
    <property type="component" value="Unassembled WGS sequence"/>
</dbReference>
<gene>
    <name evidence="3" type="ORF">SAMN05660429_02111</name>
</gene>
<feature type="signal peptide" evidence="2">
    <location>
        <begin position="1"/>
        <end position="24"/>
    </location>
</feature>